<dbReference type="KEGG" id="vg:4156475"/>
<protein>
    <recommendedName>
        <fullName evidence="3">Lysis inhibition regulator membrane protein</fullName>
    </recommendedName>
</protein>
<organism evidence="1 2">
    <name type="scientific">Aeromonas phage 25</name>
    <dbReference type="NCBI Taxonomy" id="2911441"/>
    <lineage>
        <taxon>Viruses</taxon>
        <taxon>Duplodnaviria</taxon>
        <taxon>Heunggongvirae</taxon>
        <taxon>Uroviricota</taxon>
        <taxon>Caudoviricetes</taxon>
        <taxon>Pantevenvirales</taxon>
        <taxon>Straboviridae</taxon>
        <taxon>Tulanevirus</taxon>
        <taxon>Tulanevirus bteighttwo</taxon>
    </lineage>
</organism>
<name>Q19CT3_9CAUD</name>
<evidence type="ECO:0008006" key="3">
    <source>
        <dbReference type="Google" id="ProtNLM"/>
    </source>
</evidence>
<keyword evidence="2" id="KW-1185">Reference proteome</keyword>
<accession>Q19CT3</accession>
<dbReference type="Pfam" id="PF24205">
    <property type="entry name" value="Antiholin"/>
    <property type="match status" value="1"/>
</dbReference>
<dbReference type="EMBL" id="DQ529280">
    <property type="protein sequence ID" value="ABF72642.1"/>
    <property type="molecule type" value="Genomic_DNA"/>
</dbReference>
<proteinExistence type="predicted"/>
<evidence type="ECO:0000313" key="1">
    <source>
        <dbReference type="EMBL" id="ABF72642.1"/>
    </source>
</evidence>
<sequence length="133" mass="15220">MDWLDALSYWLNQCAVKTKASNRLCLCLIPSRRGQWPICRMLKTFSIIALVLASMHFVEADPESGSYDEYMRGALNIVYSNEIVPSLDNSVEFLEHLNDKWKSVKCSSSCYQTGYLEAKTFITKREGHGSKIR</sequence>
<evidence type="ECO:0000313" key="2">
    <source>
        <dbReference type="Proteomes" id="UP000006653"/>
    </source>
</evidence>
<dbReference type="GeneID" id="4156475"/>
<dbReference type="RefSeq" id="YP_656318.1">
    <property type="nucleotide sequence ID" value="NC_008208.1"/>
</dbReference>
<reference evidence="1 2" key="1">
    <citation type="submission" date="2006-05" db="EMBL/GenBank/DDBJ databases">
        <title>Comlete genome of Aeromonas salmonicida bacteriophage 25.</title>
        <authorList>
            <person name="Petrov V.M."/>
            <person name="Nolan J.M."/>
            <person name="Bertrand C."/>
            <person name="Krisch H.M."/>
            <person name="Karam J.D."/>
        </authorList>
    </citation>
    <scope>NUCLEOTIDE SEQUENCE [LARGE SCALE GENOMIC DNA]</scope>
</reference>
<dbReference type="InterPro" id="IPR034696">
    <property type="entry name" value="RI_T4"/>
</dbReference>
<dbReference type="Proteomes" id="UP000006653">
    <property type="component" value="Segment"/>
</dbReference>
<gene>
    <name evidence="1" type="ORF">PHG25ORF083c</name>
</gene>